<dbReference type="AlphaFoldDB" id="A0A4Y7J2U7"/>
<evidence type="ECO:0000256" key="23">
    <source>
        <dbReference type="SAM" id="SignalP"/>
    </source>
</evidence>
<dbReference type="GO" id="GO:0005886">
    <property type="term" value="C:plasma membrane"/>
    <property type="evidence" value="ECO:0007669"/>
    <property type="project" value="UniProtKB-SubCell"/>
</dbReference>
<evidence type="ECO:0000256" key="12">
    <source>
        <dbReference type="ARBA" id="ARBA00022741"/>
    </source>
</evidence>
<dbReference type="Gramene" id="RZC54372">
    <property type="protein sequence ID" value="RZC54372"/>
    <property type="gene ID" value="C5167_013222"/>
</dbReference>
<dbReference type="Proteomes" id="UP000316621">
    <property type="component" value="Chromosome 3"/>
</dbReference>
<gene>
    <name evidence="25" type="ORF">C5167_013222</name>
</gene>
<evidence type="ECO:0000256" key="7">
    <source>
        <dbReference type="ARBA" id="ARBA00022614"/>
    </source>
</evidence>
<keyword evidence="15 22" id="KW-1133">Transmembrane helix</keyword>
<dbReference type="SMART" id="SM00220">
    <property type="entry name" value="S_TKc"/>
    <property type="match status" value="1"/>
</dbReference>
<dbReference type="CDD" id="cd14066">
    <property type="entry name" value="STKc_IRAK"/>
    <property type="match status" value="1"/>
</dbReference>
<dbReference type="InterPro" id="IPR021720">
    <property type="entry name" value="Malectin_dom"/>
</dbReference>
<keyword evidence="5" id="KW-0723">Serine/threonine-protein kinase</keyword>
<evidence type="ECO:0000256" key="13">
    <source>
        <dbReference type="ARBA" id="ARBA00022777"/>
    </source>
</evidence>
<dbReference type="FunFam" id="1.10.510.10:FF:000044">
    <property type="entry name" value="Putative LRR receptor-like serine/threonine-protein kinase"/>
    <property type="match status" value="1"/>
</dbReference>
<comment type="catalytic activity">
    <reaction evidence="20">
        <text>L-seryl-[protein] + ATP = O-phospho-L-seryl-[protein] + ADP + H(+)</text>
        <dbReference type="Rhea" id="RHEA:17989"/>
        <dbReference type="Rhea" id="RHEA-COMP:9863"/>
        <dbReference type="Rhea" id="RHEA-COMP:11604"/>
        <dbReference type="ChEBI" id="CHEBI:15378"/>
        <dbReference type="ChEBI" id="CHEBI:29999"/>
        <dbReference type="ChEBI" id="CHEBI:30616"/>
        <dbReference type="ChEBI" id="CHEBI:83421"/>
        <dbReference type="ChEBI" id="CHEBI:456216"/>
        <dbReference type="EC" id="2.7.11.1"/>
    </reaction>
</comment>
<evidence type="ECO:0000256" key="15">
    <source>
        <dbReference type="ARBA" id="ARBA00022989"/>
    </source>
</evidence>
<evidence type="ECO:0000256" key="18">
    <source>
        <dbReference type="ARBA" id="ARBA00023180"/>
    </source>
</evidence>
<evidence type="ECO:0000256" key="3">
    <source>
        <dbReference type="ARBA" id="ARBA00012513"/>
    </source>
</evidence>
<dbReference type="GO" id="GO:0004674">
    <property type="term" value="F:protein serine/threonine kinase activity"/>
    <property type="evidence" value="ECO:0007669"/>
    <property type="project" value="UniProtKB-KW"/>
</dbReference>
<feature type="chain" id="PRO_5021220335" description="non-specific serine/threonine protein kinase" evidence="23">
    <location>
        <begin position="30"/>
        <end position="1042"/>
    </location>
</feature>
<dbReference type="SUPFAM" id="SSF56112">
    <property type="entry name" value="Protein kinase-like (PK-like)"/>
    <property type="match status" value="1"/>
</dbReference>
<keyword evidence="26" id="KW-1185">Reference proteome</keyword>
<dbReference type="PANTHER" id="PTHR48006">
    <property type="entry name" value="LEUCINE-RICH REPEAT-CONTAINING PROTEIN DDB_G0281931-RELATED"/>
    <property type="match status" value="1"/>
</dbReference>
<dbReference type="InterPro" id="IPR055414">
    <property type="entry name" value="LRR_R13L4/SHOC2-like"/>
</dbReference>
<dbReference type="FunFam" id="3.80.10.10:FF:000383">
    <property type="entry name" value="Leucine-rich repeat receptor protein kinase EMS1"/>
    <property type="match status" value="1"/>
</dbReference>
<feature type="region of interest" description="Disordered" evidence="21">
    <location>
        <begin position="975"/>
        <end position="1042"/>
    </location>
</feature>
<keyword evidence="10 23" id="KW-0732">Signal</keyword>
<keyword evidence="12" id="KW-0547">Nucleotide-binding</keyword>
<dbReference type="InterPro" id="IPR008271">
    <property type="entry name" value="Ser/Thr_kinase_AS"/>
</dbReference>
<evidence type="ECO:0000256" key="1">
    <source>
        <dbReference type="ARBA" id="ARBA00004236"/>
    </source>
</evidence>
<evidence type="ECO:0000256" key="20">
    <source>
        <dbReference type="ARBA" id="ARBA00048679"/>
    </source>
</evidence>
<evidence type="ECO:0000256" key="21">
    <source>
        <dbReference type="SAM" id="MobiDB-lite"/>
    </source>
</evidence>
<dbReference type="Pfam" id="PF11721">
    <property type="entry name" value="Malectin"/>
    <property type="match status" value="1"/>
</dbReference>
<evidence type="ECO:0000256" key="22">
    <source>
        <dbReference type="SAM" id="Phobius"/>
    </source>
</evidence>
<accession>A0A4Y7J2U7</accession>
<evidence type="ECO:0000256" key="6">
    <source>
        <dbReference type="ARBA" id="ARBA00022553"/>
    </source>
</evidence>
<dbReference type="PROSITE" id="PS50011">
    <property type="entry name" value="PROTEIN_KINASE_DOM"/>
    <property type="match status" value="1"/>
</dbReference>
<comment type="subcellular location">
    <subcellularLocation>
        <location evidence="1">Cell membrane</location>
    </subcellularLocation>
    <subcellularLocation>
        <location evidence="2">Membrane</location>
        <topology evidence="2">Single-pass type I membrane protein</topology>
    </subcellularLocation>
</comment>
<keyword evidence="6" id="KW-0597">Phosphoprotein</keyword>
<evidence type="ECO:0000313" key="26">
    <source>
        <dbReference type="Proteomes" id="UP000316621"/>
    </source>
</evidence>
<keyword evidence="4" id="KW-1003">Cell membrane</keyword>
<evidence type="ECO:0000256" key="11">
    <source>
        <dbReference type="ARBA" id="ARBA00022737"/>
    </source>
</evidence>
<dbReference type="Pfam" id="PF07714">
    <property type="entry name" value="PK_Tyr_Ser-Thr"/>
    <property type="match status" value="1"/>
</dbReference>
<dbReference type="Gene3D" id="2.60.120.430">
    <property type="entry name" value="Galactose-binding lectin"/>
    <property type="match status" value="1"/>
</dbReference>
<dbReference type="Pfam" id="PF23598">
    <property type="entry name" value="LRR_14"/>
    <property type="match status" value="1"/>
</dbReference>
<keyword evidence="14" id="KW-0067">ATP-binding</keyword>
<dbReference type="Gene3D" id="1.10.510.10">
    <property type="entry name" value="Transferase(Phosphotransferase) domain 1"/>
    <property type="match status" value="1"/>
</dbReference>
<dbReference type="GO" id="GO:0005524">
    <property type="term" value="F:ATP binding"/>
    <property type="evidence" value="ECO:0007669"/>
    <property type="project" value="UniProtKB-KW"/>
</dbReference>
<protein>
    <recommendedName>
        <fullName evidence="3">non-specific serine/threonine protein kinase</fullName>
        <ecNumber evidence="3">2.7.11.1</ecNumber>
    </recommendedName>
</protein>
<sequence>MELAVPKISALLVLLFLLLNFYGEFGSEAQVIPDDEVQALKNISTKINVTYWKNVNKNSCTRSGVLNVTFTKDILSNVTCNCSYNSSSICHITNIQLKGLDLTGILPQEFGNLPFLQEIEHGVQTCLHFSSKSSQKKISHTHDLSRNYLNGTIPKSWSTLPLTIVSLLANSISGSIPKEIGDIITLHELNLQDNQLDGPLPPALSNLKSLRRLLLSGNNFTGTLPQKFGDLKNLRDFRIDGTSISGNIPEFIGNWTQLSRLEMQGTSMEGPIPSAVSLLKNLTILRISDLKGPSTQKFPDLKDLTVMRDLVLRNCLISGSIPQYIGLMMTNLDNMDLSFNRLDGTIPDNLQQLEKLRFVYLTNNSLTGPIPSWIVNTKRNFDISYNNFTGSAQSSCQESNLNKISSFSSRQDKSTPWCLKKDLPCSLKPKSVNFEGNEYEADLSTMGPSTFFWSNGKWASSTMGNYIGNETAIYSAQSSPNMTAADLYTTARLAPVSLKYYGLCLRPGNYNVTLHFAEIMFPANQPNNIPGKRIFDVSIQGKSFLKDFNIAEEAKGVGKRVTKELNIDVTNGTLEIHLFWRGKGTSSIPFRSVYGPLISAITVKPNFDPGTDTGRMSIGVILGIVAAACVLVLLILAALRKKGYLGGKDLENKELRAGIESQTGYFSLRQIKAATGNFDPANKIGEGGFGPVYKGQLHDGSIIAVKQLSSKSKQGNREFINEIGMISALQHQNLVKLFGCCIEGNQLLLIYEYMENNSLARALFGKEEQRLNLNWPTRHKICLEIAKGLAYLHEESRLKIVHRDIKATNVLLDKDLTAKISDFGLAKLDEDENTHISTRIAGTIGYMAPEYAMRGYLTYKADVYSFGIIALEIVSGKSNTNYRPKEEFVYLLDWAYVLQEQGNLLDLVDPVLGSKYSKKEALKMLNIALLCTNPSPSLRPLMSSVVSMLEGRIPVQAPIVGRNSKADEMRLRAFERRSYDSETQASSASQETHTESRSNDGPLVNSSLLYNQDEEDDEDDEYDGDDDDTREYSSQGKLLPDP</sequence>
<evidence type="ECO:0000259" key="24">
    <source>
        <dbReference type="PROSITE" id="PS50011"/>
    </source>
</evidence>
<evidence type="ECO:0000256" key="9">
    <source>
        <dbReference type="ARBA" id="ARBA00022692"/>
    </source>
</evidence>
<dbReference type="InterPro" id="IPR051824">
    <property type="entry name" value="LRR_Rcpt-Like_S/T_Kinase"/>
</dbReference>
<keyword evidence="11" id="KW-0677">Repeat</keyword>
<dbReference type="FunFam" id="2.60.120.430:FF:000004">
    <property type="entry name" value="Putative leucine-rich repeat receptor-like serine/threonine-protein kinase"/>
    <property type="match status" value="1"/>
</dbReference>
<reference evidence="25 26" key="1">
    <citation type="journal article" date="2018" name="Science">
        <title>The opium poppy genome and morphinan production.</title>
        <authorList>
            <person name="Guo L."/>
            <person name="Winzer T."/>
            <person name="Yang X."/>
            <person name="Li Y."/>
            <person name="Ning Z."/>
            <person name="He Z."/>
            <person name="Teodor R."/>
            <person name="Lu Y."/>
            <person name="Bowser T.A."/>
            <person name="Graham I.A."/>
            <person name="Ye K."/>
        </authorList>
    </citation>
    <scope>NUCLEOTIDE SEQUENCE [LARGE SCALE GENOMIC DNA]</scope>
    <source>
        <strain evidence="26">cv. HN1</strain>
        <tissue evidence="25">Leaves</tissue>
    </source>
</reference>
<evidence type="ECO:0000256" key="10">
    <source>
        <dbReference type="ARBA" id="ARBA00022729"/>
    </source>
</evidence>
<name>A0A4Y7J2U7_PAPSO</name>
<evidence type="ECO:0000256" key="16">
    <source>
        <dbReference type="ARBA" id="ARBA00023136"/>
    </source>
</evidence>
<evidence type="ECO:0000256" key="8">
    <source>
        <dbReference type="ARBA" id="ARBA00022679"/>
    </source>
</evidence>
<dbReference type="EMBL" id="CM010717">
    <property type="protein sequence ID" value="RZC54372.1"/>
    <property type="molecule type" value="Genomic_DNA"/>
</dbReference>
<evidence type="ECO:0000256" key="2">
    <source>
        <dbReference type="ARBA" id="ARBA00004479"/>
    </source>
</evidence>
<evidence type="ECO:0000256" key="17">
    <source>
        <dbReference type="ARBA" id="ARBA00023170"/>
    </source>
</evidence>
<feature type="compositionally biased region" description="Polar residues" evidence="21">
    <location>
        <begin position="981"/>
        <end position="991"/>
    </location>
</feature>
<keyword evidence="17" id="KW-0675">Receptor</keyword>
<dbReference type="Gene3D" id="3.30.200.20">
    <property type="entry name" value="Phosphorylase Kinase, domain 1"/>
    <property type="match status" value="1"/>
</dbReference>
<keyword evidence="9 22" id="KW-0812">Transmembrane</keyword>
<feature type="signal peptide" evidence="23">
    <location>
        <begin position="1"/>
        <end position="29"/>
    </location>
</feature>
<dbReference type="SUPFAM" id="SSF52058">
    <property type="entry name" value="L domain-like"/>
    <property type="match status" value="1"/>
</dbReference>
<dbReference type="PROSITE" id="PS00108">
    <property type="entry name" value="PROTEIN_KINASE_ST"/>
    <property type="match status" value="1"/>
</dbReference>
<dbReference type="FunFam" id="3.80.10.10:FF:000433">
    <property type="entry name" value="Putative LRR receptor-like serine/threonine-protein kinase isoform A"/>
    <property type="match status" value="1"/>
</dbReference>
<proteinExistence type="predicted"/>
<keyword evidence="13" id="KW-0418">Kinase</keyword>
<evidence type="ECO:0000313" key="25">
    <source>
        <dbReference type="EMBL" id="RZC54372.1"/>
    </source>
</evidence>
<dbReference type="Gene3D" id="3.80.10.10">
    <property type="entry name" value="Ribonuclease Inhibitor"/>
    <property type="match status" value="3"/>
</dbReference>
<dbReference type="InterPro" id="IPR000719">
    <property type="entry name" value="Prot_kinase_dom"/>
</dbReference>
<dbReference type="InterPro" id="IPR011009">
    <property type="entry name" value="Kinase-like_dom_sf"/>
</dbReference>
<feature type="domain" description="Protein kinase" evidence="24">
    <location>
        <begin position="678"/>
        <end position="960"/>
    </location>
</feature>
<feature type="transmembrane region" description="Helical" evidence="22">
    <location>
        <begin position="616"/>
        <end position="639"/>
    </location>
</feature>
<dbReference type="OMA" id="YIGEMKS"/>
<comment type="catalytic activity">
    <reaction evidence="19">
        <text>L-threonyl-[protein] + ATP = O-phospho-L-threonyl-[protein] + ADP + H(+)</text>
        <dbReference type="Rhea" id="RHEA:46608"/>
        <dbReference type="Rhea" id="RHEA-COMP:11060"/>
        <dbReference type="Rhea" id="RHEA-COMP:11605"/>
        <dbReference type="ChEBI" id="CHEBI:15378"/>
        <dbReference type="ChEBI" id="CHEBI:30013"/>
        <dbReference type="ChEBI" id="CHEBI:30616"/>
        <dbReference type="ChEBI" id="CHEBI:61977"/>
        <dbReference type="ChEBI" id="CHEBI:456216"/>
        <dbReference type="EC" id="2.7.11.1"/>
    </reaction>
</comment>
<evidence type="ECO:0000256" key="5">
    <source>
        <dbReference type="ARBA" id="ARBA00022527"/>
    </source>
</evidence>
<evidence type="ECO:0000256" key="19">
    <source>
        <dbReference type="ARBA" id="ARBA00047899"/>
    </source>
</evidence>
<evidence type="ECO:0000256" key="14">
    <source>
        <dbReference type="ARBA" id="ARBA00022840"/>
    </source>
</evidence>
<feature type="compositionally biased region" description="Acidic residues" evidence="21">
    <location>
        <begin position="1012"/>
        <end position="1029"/>
    </location>
</feature>
<dbReference type="EC" id="2.7.11.1" evidence="3"/>
<dbReference type="InterPro" id="IPR001245">
    <property type="entry name" value="Ser-Thr/Tyr_kinase_cat_dom"/>
</dbReference>
<dbReference type="PANTHER" id="PTHR48006:SF44">
    <property type="entry name" value="PROTEIN KINASE DOMAIN-CONTAINING PROTEIN"/>
    <property type="match status" value="1"/>
</dbReference>
<keyword evidence="16 22" id="KW-0472">Membrane</keyword>
<dbReference type="FunFam" id="3.80.10.10:FF:000041">
    <property type="entry name" value="LRR receptor-like serine/threonine-protein kinase ERECTA"/>
    <property type="match status" value="1"/>
</dbReference>
<organism evidence="25 26">
    <name type="scientific">Papaver somniferum</name>
    <name type="common">Opium poppy</name>
    <dbReference type="NCBI Taxonomy" id="3469"/>
    <lineage>
        <taxon>Eukaryota</taxon>
        <taxon>Viridiplantae</taxon>
        <taxon>Streptophyta</taxon>
        <taxon>Embryophyta</taxon>
        <taxon>Tracheophyta</taxon>
        <taxon>Spermatophyta</taxon>
        <taxon>Magnoliopsida</taxon>
        <taxon>Ranunculales</taxon>
        <taxon>Papaveraceae</taxon>
        <taxon>Papaveroideae</taxon>
        <taxon>Papaver</taxon>
    </lineage>
</organism>
<dbReference type="FunFam" id="3.30.200.20:FF:000217">
    <property type="entry name" value="probable LRR receptor-like serine/threonine-protein kinase At1g53430"/>
    <property type="match status" value="1"/>
</dbReference>
<keyword evidence="7" id="KW-0433">Leucine-rich repeat</keyword>
<keyword evidence="8" id="KW-0808">Transferase</keyword>
<evidence type="ECO:0000256" key="4">
    <source>
        <dbReference type="ARBA" id="ARBA00022475"/>
    </source>
</evidence>
<dbReference type="InterPro" id="IPR032675">
    <property type="entry name" value="LRR_dom_sf"/>
</dbReference>
<keyword evidence="18" id="KW-0325">Glycoprotein</keyword>